<accession>A0AAD7J7D9</accession>
<evidence type="ECO:0000313" key="1">
    <source>
        <dbReference type="EMBL" id="KAJ7758787.1"/>
    </source>
</evidence>
<reference evidence="1" key="1">
    <citation type="submission" date="2023-03" db="EMBL/GenBank/DDBJ databases">
        <title>Massive genome expansion in bonnet fungi (Mycena s.s.) driven by repeated elements and novel gene families across ecological guilds.</title>
        <authorList>
            <consortium name="Lawrence Berkeley National Laboratory"/>
            <person name="Harder C.B."/>
            <person name="Miyauchi S."/>
            <person name="Viragh M."/>
            <person name="Kuo A."/>
            <person name="Thoen E."/>
            <person name="Andreopoulos B."/>
            <person name="Lu D."/>
            <person name="Skrede I."/>
            <person name="Drula E."/>
            <person name="Henrissat B."/>
            <person name="Morin E."/>
            <person name="Kohler A."/>
            <person name="Barry K."/>
            <person name="LaButti K."/>
            <person name="Morin E."/>
            <person name="Salamov A."/>
            <person name="Lipzen A."/>
            <person name="Mereny Z."/>
            <person name="Hegedus B."/>
            <person name="Baldrian P."/>
            <person name="Stursova M."/>
            <person name="Weitz H."/>
            <person name="Taylor A."/>
            <person name="Grigoriev I.V."/>
            <person name="Nagy L.G."/>
            <person name="Martin F."/>
            <person name="Kauserud H."/>
        </authorList>
    </citation>
    <scope>NUCLEOTIDE SEQUENCE</scope>
    <source>
        <strain evidence="1">CBHHK188m</strain>
    </source>
</reference>
<gene>
    <name evidence="1" type="ORF">DFH07DRAFT_772363</name>
</gene>
<comment type="caution">
    <text evidence="1">The sequence shown here is derived from an EMBL/GenBank/DDBJ whole genome shotgun (WGS) entry which is preliminary data.</text>
</comment>
<evidence type="ECO:0000313" key="2">
    <source>
        <dbReference type="Proteomes" id="UP001215280"/>
    </source>
</evidence>
<dbReference type="AlphaFoldDB" id="A0AAD7J7D9"/>
<sequence>MTQAEKVCAQGLLAIKADLREGQCRDTLDALWTGLWTRMMTNWFWLQNCTGQWALMQGQGVLRQLNLRIHKAKLRYRYAQNTLLCSRGHGGWEQELQVLKDDDVWALNERALTEEEHAHNTGGKERGM</sequence>
<name>A0AAD7J7D9_9AGAR</name>
<organism evidence="1 2">
    <name type="scientific">Mycena maculata</name>
    <dbReference type="NCBI Taxonomy" id="230809"/>
    <lineage>
        <taxon>Eukaryota</taxon>
        <taxon>Fungi</taxon>
        <taxon>Dikarya</taxon>
        <taxon>Basidiomycota</taxon>
        <taxon>Agaricomycotina</taxon>
        <taxon>Agaricomycetes</taxon>
        <taxon>Agaricomycetidae</taxon>
        <taxon>Agaricales</taxon>
        <taxon>Marasmiineae</taxon>
        <taxon>Mycenaceae</taxon>
        <taxon>Mycena</taxon>
    </lineage>
</organism>
<dbReference type="Proteomes" id="UP001215280">
    <property type="component" value="Unassembled WGS sequence"/>
</dbReference>
<keyword evidence="2" id="KW-1185">Reference proteome</keyword>
<dbReference type="EMBL" id="JARJLG010000054">
    <property type="protein sequence ID" value="KAJ7758787.1"/>
    <property type="molecule type" value="Genomic_DNA"/>
</dbReference>
<protein>
    <submittedName>
        <fullName evidence="1">Uncharacterized protein</fullName>
    </submittedName>
</protein>
<proteinExistence type="predicted"/>